<dbReference type="Pfam" id="PF13343">
    <property type="entry name" value="SBP_bac_6"/>
    <property type="match status" value="1"/>
</dbReference>
<protein>
    <recommendedName>
        <fullName evidence="5">Extracellular solute-binding protein</fullName>
    </recommendedName>
</protein>
<name>A0A6J5FFV0_9BURK</name>
<keyword evidence="4" id="KW-1185">Reference proteome</keyword>
<proteinExistence type="predicted"/>
<evidence type="ECO:0000256" key="1">
    <source>
        <dbReference type="ARBA" id="ARBA00022729"/>
    </source>
</evidence>
<reference evidence="3 4" key="1">
    <citation type="submission" date="2020-04" db="EMBL/GenBank/DDBJ databases">
        <authorList>
            <person name="De Canck E."/>
        </authorList>
    </citation>
    <scope>NUCLEOTIDE SEQUENCE [LARGE SCALE GENOMIC DNA]</scope>
    <source>
        <strain evidence="3 4">LMG 27177</strain>
    </source>
</reference>
<dbReference type="RefSeq" id="WP_175157828.1">
    <property type="nucleotide sequence ID" value="NZ_CADIKI010000001.1"/>
</dbReference>
<feature type="chain" id="PRO_5026844641" description="Extracellular solute-binding protein" evidence="2">
    <location>
        <begin position="26"/>
        <end position="357"/>
    </location>
</feature>
<keyword evidence="1 2" id="KW-0732">Signal</keyword>
<accession>A0A6J5FFV0</accession>
<evidence type="ECO:0000313" key="3">
    <source>
        <dbReference type="EMBL" id="CAB3777502.1"/>
    </source>
</evidence>
<dbReference type="PANTHER" id="PTHR30006">
    <property type="entry name" value="THIAMINE-BINDING PERIPLASMIC PROTEIN-RELATED"/>
    <property type="match status" value="1"/>
</dbReference>
<evidence type="ECO:0000313" key="4">
    <source>
        <dbReference type="Proteomes" id="UP000494252"/>
    </source>
</evidence>
<dbReference type="SUPFAM" id="SSF53850">
    <property type="entry name" value="Periplasmic binding protein-like II"/>
    <property type="match status" value="1"/>
</dbReference>
<organism evidence="3 4">
    <name type="scientific">Paraburkholderia fynbosensis</name>
    <dbReference type="NCBI Taxonomy" id="1200993"/>
    <lineage>
        <taxon>Bacteria</taxon>
        <taxon>Pseudomonadati</taxon>
        <taxon>Pseudomonadota</taxon>
        <taxon>Betaproteobacteria</taxon>
        <taxon>Burkholderiales</taxon>
        <taxon>Burkholderiaceae</taxon>
        <taxon>Paraburkholderia</taxon>
    </lineage>
</organism>
<gene>
    <name evidence="3" type="ORF">LMG27177_00390</name>
</gene>
<dbReference type="Gene3D" id="3.40.190.10">
    <property type="entry name" value="Periplasmic binding protein-like II"/>
    <property type="match status" value="2"/>
</dbReference>
<dbReference type="Proteomes" id="UP000494252">
    <property type="component" value="Unassembled WGS sequence"/>
</dbReference>
<evidence type="ECO:0008006" key="5">
    <source>
        <dbReference type="Google" id="ProtNLM"/>
    </source>
</evidence>
<dbReference type="PANTHER" id="PTHR30006:SF24">
    <property type="entry name" value="SLL0237 PROTEIN"/>
    <property type="match status" value="1"/>
</dbReference>
<dbReference type="AlphaFoldDB" id="A0A6J5FFV0"/>
<sequence>MITRRTILKASLGLASSAALVPVHARSAEAISPNLALADYTGSDRAARILAAATKEGQVNFYTTIAKSDLEPLFSPFEKKYSVKVNIWRAGDEQVVQRAVSEARAGRYMPDNVHVGSSFLDNLRQENLLQPVASPMFADLIPGSVPEHRMWASTMLSVWVQSYNTNAIKKEELPSSFNDLLLPKWKGKLGLESKSSDWFATICQQMSTEKGIAFFKELIATNGVSVRNGNSLLNNMVASGEVPLALETYNYMPMQAKRKNAPIDWFLLQPAVARANGIALFKHAPHPAAGMLLYDYMLSMDAQKILANMDYVPTHRNIPSPFQTSQITPVDPAMSAAERNKWNDLFNHLFLGSSSHS</sequence>
<dbReference type="PROSITE" id="PS51318">
    <property type="entry name" value="TAT"/>
    <property type="match status" value="1"/>
</dbReference>
<evidence type="ECO:0000256" key="2">
    <source>
        <dbReference type="SAM" id="SignalP"/>
    </source>
</evidence>
<dbReference type="InterPro" id="IPR006311">
    <property type="entry name" value="TAT_signal"/>
</dbReference>
<dbReference type="EMBL" id="CADIKI010000001">
    <property type="protein sequence ID" value="CAB3777502.1"/>
    <property type="molecule type" value="Genomic_DNA"/>
</dbReference>
<feature type="signal peptide" evidence="2">
    <location>
        <begin position="1"/>
        <end position="25"/>
    </location>
</feature>